<dbReference type="EnsemblMetazoa" id="XM_029490325.1">
    <property type="protein sequence ID" value="XP_029346185.1"/>
    <property type="gene ID" value="LOC115034223"/>
</dbReference>
<dbReference type="GeneID" id="115034223"/>
<dbReference type="AlphaFoldDB" id="A0A8R2JTU4"/>
<dbReference type="Proteomes" id="UP000007819">
    <property type="component" value="Chromosome A2"/>
</dbReference>
<reference evidence="1" key="2">
    <citation type="submission" date="2022-06" db="UniProtKB">
        <authorList>
            <consortium name="EnsemblMetazoa"/>
        </authorList>
    </citation>
    <scope>IDENTIFICATION</scope>
</reference>
<evidence type="ECO:0000313" key="2">
    <source>
        <dbReference type="Proteomes" id="UP000007819"/>
    </source>
</evidence>
<dbReference type="RefSeq" id="XP_029346185.1">
    <property type="nucleotide sequence ID" value="XM_029490325.1"/>
</dbReference>
<proteinExistence type="predicted"/>
<reference evidence="2" key="1">
    <citation type="submission" date="2010-06" db="EMBL/GenBank/DDBJ databases">
        <authorList>
            <person name="Jiang H."/>
            <person name="Abraham K."/>
            <person name="Ali S."/>
            <person name="Alsbrooks S.L."/>
            <person name="Anim B.N."/>
            <person name="Anosike U.S."/>
            <person name="Attaway T."/>
            <person name="Bandaranaike D.P."/>
            <person name="Battles P.K."/>
            <person name="Bell S.N."/>
            <person name="Bell A.V."/>
            <person name="Beltran B."/>
            <person name="Bickham C."/>
            <person name="Bustamante Y."/>
            <person name="Caleb T."/>
            <person name="Canada A."/>
            <person name="Cardenas V."/>
            <person name="Carter K."/>
            <person name="Chacko J."/>
            <person name="Chandrabose M.N."/>
            <person name="Chavez D."/>
            <person name="Chavez A."/>
            <person name="Chen L."/>
            <person name="Chu H.-S."/>
            <person name="Claassen K.J."/>
            <person name="Cockrell R."/>
            <person name="Collins M."/>
            <person name="Cooper J.A."/>
            <person name="Cree A."/>
            <person name="Curry S.M."/>
            <person name="Da Y."/>
            <person name="Dao M.D."/>
            <person name="Das B."/>
            <person name="Davila M.-L."/>
            <person name="Davy-Carroll L."/>
            <person name="Denson S."/>
            <person name="Dinh H."/>
            <person name="Ebong V.E."/>
            <person name="Edwards J.R."/>
            <person name="Egan A."/>
            <person name="El-Daye J."/>
            <person name="Escobedo L."/>
            <person name="Fernandez S."/>
            <person name="Fernando P.R."/>
            <person name="Flagg N."/>
            <person name="Forbes L.D."/>
            <person name="Fowler R.G."/>
            <person name="Fu Q."/>
            <person name="Gabisi R.A."/>
            <person name="Ganer J."/>
            <person name="Garbino Pronczuk A."/>
            <person name="Garcia R.M."/>
            <person name="Garner T."/>
            <person name="Garrett T.E."/>
            <person name="Gonzalez D.A."/>
            <person name="Hamid H."/>
            <person name="Hawkins E.S."/>
            <person name="Hirani K."/>
            <person name="Hogues M.E."/>
            <person name="Hollins B."/>
            <person name="Hsiao C.-H."/>
            <person name="Jabil R."/>
            <person name="James M.L."/>
            <person name="Jhangiani S.N."/>
            <person name="Johnson B."/>
            <person name="Johnson Q."/>
            <person name="Joshi V."/>
            <person name="Kalu J.B."/>
            <person name="Kam C."/>
            <person name="Kashfia A."/>
            <person name="Keebler J."/>
            <person name="Kisamo H."/>
            <person name="Kovar C.L."/>
            <person name="Lago L.A."/>
            <person name="Lai C.-Y."/>
            <person name="Laidlaw J."/>
            <person name="Lara F."/>
            <person name="Le T.-K."/>
            <person name="Lee S.L."/>
            <person name="Legall F.H."/>
            <person name="Lemon S.J."/>
            <person name="Lewis L.R."/>
            <person name="Li B."/>
            <person name="Liu Y."/>
            <person name="Liu Y.-S."/>
            <person name="Lopez J."/>
            <person name="Lozado R.J."/>
            <person name="Lu J."/>
            <person name="Madu R.C."/>
            <person name="Maheshwari M."/>
            <person name="Maheshwari R."/>
            <person name="Malloy K."/>
            <person name="Martinez E."/>
            <person name="Mathew T."/>
            <person name="Mercado I.C."/>
            <person name="Mercado C."/>
            <person name="Meyer B."/>
            <person name="Montgomery K."/>
            <person name="Morgan M.B."/>
            <person name="Munidasa M."/>
            <person name="Nazareth L.V."/>
            <person name="Nelson J."/>
            <person name="Ng B.M."/>
            <person name="Nguyen N.B."/>
            <person name="Nguyen P.Q."/>
            <person name="Nguyen T."/>
            <person name="Obregon M."/>
            <person name="Okwuonu G.O."/>
            <person name="Onwere C.G."/>
            <person name="Orozco G."/>
            <person name="Parra A."/>
            <person name="Patel S."/>
            <person name="Patil S."/>
            <person name="Perez A."/>
            <person name="Perez Y."/>
            <person name="Pham C."/>
            <person name="Primus E.L."/>
            <person name="Pu L.-L."/>
            <person name="Puazo M."/>
            <person name="Qin X."/>
            <person name="Quiroz J.B."/>
            <person name="Reese J."/>
            <person name="Richards S."/>
            <person name="Rives C.M."/>
            <person name="Robberts R."/>
            <person name="Ruiz S.J."/>
            <person name="Ruiz M.J."/>
            <person name="Santibanez J."/>
            <person name="Schneider B.W."/>
            <person name="Sisson I."/>
            <person name="Smith M."/>
            <person name="Sodergren E."/>
            <person name="Song X.-Z."/>
            <person name="Song B.B."/>
            <person name="Summersgill H."/>
            <person name="Thelus R."/>
            <person name="Thornton R.D."/>
            <person name="Trejos Z.Y."/>
            <person name="Usmani K."/>
            <person name="Vattathil S."/>
            <person name="Villasana D."/>
            <person name="Walker D.L."/>
            <person name="Wang S."/>
            <person name="Wang K."/>
            <person name="White C.S."/>
            <person name="Williams A.C."/>
            <person name="Williamson J."/>
            <person name="Wilson K."/>
            <person name="Woghiren I.O."/>
            <person name="Woodworth J.R."/>
            <person name="Worley K.C."/>
            <person name="Wright R.A."/>
            <person name="Wu W."/>
            <person name="Young L."/>
            <person name="Zhang L."/>
            <person name="Zhang J."/>
            <person name="Zhu Y."/>
            <person name="Muzny D.M."/>
            <person name="Weinstock G."/>
            <person name="Gibbs R.A."/>
        </authorList>
    </citation>
    <scope>NUCLEOTIDE SEQUENCE [LARGE SCALE GENOMIC DNA]</scope>
    <source>
        <strain evidence="2">LSR1</strain>
    </source>
</reference>
<sequence length="59" mass="6938">MKRMKICEYPDIEKILSFGRIVQWYGVHANNTQICTFAILPQPKYITEYGIPLTSYLQL</sequence>
<keyword evidence="2" id="KW-1185">Reference proteome</keyword>
<organism evidence="1 2">
    <name type="scientific">Acyrthosiphon pisum</name>
    <name type="common">Pea aphid</name>
    <dbReference type="NCBI Taxonomy" id="7029"/>
    <lineage>
        <taxon>Eukaryota</taxon>
        <taxon>Metazoa</taxon>
        <taxon>Ecdysozoa</taxon>
        <taxon>Arthropoda</taxon>
        <taxon>Hexapoda</taxon>
        <taxon>Insecta</taxon>
        <taxon>Pterygota</taxon>
        <taxon>Neoptera</taxon>
        <taxon>Paraneoptera</taxon>
        <taxon>Hemiptera</taxon>
        <taxon>Sternorrhyncha</taxon>
        <taxon>Aphidomorpha</taxon>
        <taxon>Aphidoidea</taxon>
        <taxon>Aphididae</taxon>
        <taxon>Macrosiphini</taxon>
        <taxon>Acyrthosiphon</taxon>
    </lineage>
</organism>
<protein>
    <submittedName>
        <fullName evidence="1">Uncharacterized protein</fullName>
    </submittedName>
</protein>
<accession>A0A8R2JTU4</accession>
<evidence type="ECO:0000313" key="1">
    <source>
        <dbReference type="EnsemblMetazoa" id="XP_029346185.1"/>
    </source>
</evidence>
<dbReference type="OrthoDB" id="125347at2759"/>
<name>A0A8R2JTU4_ACYPI</name>